<feature type="domain" description="GGDEF" evidence="4">
    <location>
        <begin position="272"/>
        <end position="408"/>
    </location>
</feature>
<dbReference type="InterPro" id="IPR029787">
    <property type="entry name" value="Nucleotide_cyclase"/>
</dbReference>
<evidence type="ECO:0000259" key="3">
    <source>
        <dbReference type="PROSITE" id="PS50883"/>
    </source>
</evidence>
<dbReference type="FunFam" id="3.20.20.450:FF:000001">
    <property type="entry name" value="Cyclic di-GMP phosphodiesterase yahA"/>
    <property type="match status" value="1"/>
</dbReference>
<dbReference type="Gene3D" id="3.30.70.270">
    <property type="match status" value="1"/>
</dbReference>
<dbReference type="InterPro" id="IPR000700">
    <property type="entry name" value="PAS-assoc_C"/>
</dbReference>
<evidence type="ECO:0000259" key="4">
    <source>
        <dbReference type="PROSITE" id="PS50887"/>
    </source>
</evidence>
<evidence type="ECO:0000313" key="5">
    <source>
        <dbReference type="EMBL" id="MBR7748096.1"/>
    </source>
</evidence>
<dbReference type="PROSITE" id="PS50887">
    <property type="entry name" value="GGDEF"/>
    <property type="match status" value="1"/>
</dbReference>
<dbReference type="Proteomes" id="UP000680158">
    <property type="component" value="Unassembled WGS sequence"/>
</dbReference>
<dbReference type="SUPFAM" id="SSF141868">
    <property type="entry name" value="EAL domain-like"/>
    <property type="match status" value="1"/>
</dbReference>
<dbReference type="PANTHER" id="PTHR44757">
    <property type="entry name" value="DIGUANYLATE CYCLASE DGCP"/>
    <property type="match status" value="1"/>
</dbReference>
<dbReference type="CDD" id="cd00130">
    <property type="entry name" value="PAS"/>
    <property type="match status" value="1"/>
</dbReference>
<reference evidence="5 6" key="1">
    <citation type="submission" date="2021-04" db="EMBL/GenBank/DDBJ databases">
        <title>novel species isolated from subtropical streams in China.</title>
        <authorList>
            <person name="Lu H."/>
        </authorList>
    </citation>
    <scope>NUCLEOTIDE SEQUENCE [LARGE SCALE GENOMIC DNA]</scope>
    <source>
        <strain evidence="5 6">BYS107W</strain>
    </source>
</reference>
<keyword evidence="6" id="KW-1185">Reference proteome</keyword>
<dbReference type="EMBL" id="JAGSPM010000011">
    <property type="protein sequence ID" value="MBR7748096.1"/>
    <property type="molecule type" value="Genomic_DNA"/>
</dbReference>
<dbReference type="SMART" id="SM00091">
    <property type="entry name" value="PAS"/>
    <property type="match status" value="1"/>
</dbReference>
<feature type="domain" description="PAC" evidence="2">
    <location>
        <begin position="188"/>
        <end position="240"/>
    </location>
</feature>
<dbReference type="InterPro" id="IPR043128">
    <property type="entry name" value="Rev_trsase/Diguanyl_cyclase"/>
</dbReference>
<dbReference type="Gene3D" id="3.30.450.20">
    <property type="entry name" value="PAS domain"/>
    <property type="match status" value="1"/>
</dbReference>
<dbReference type="InterPro" id="IPR001610">
    <property type="entry name" value="PAC"/>
</dbReference>
<organism evidence="5 6">
    <name type="scientific">Undibacterium baiyunense</name>
    <dbReference type="NCBI Taxonomy" id="2828731"/>
    <lineage>
        <taxon>Bacteria</taxon>
        <taxon>Pseudomonadati</taxon>
        <taxon>Pseudomonadota</taxon>
        <taxon>Betaproteobacteria</taxon>
        <taxon>Burkholderiales</taxon>
        <taxon>Oxalobacteraceae</taxon>
        <taxon>Undibacterium</taxon>
    </lineage>
</organism>
<sequence length="677" mass="76585">MRPTIDLQHDFTLGTELCEAILYHTDENLVEAVNRAVSRLVKVIFFDCELAFTRQLPDSRQVVYRQICAENYYVLSGKQGHISESDLEKLNFLTALTAKLFHSRLALHARFDSAIRAQSIHTQILDQIHESVITMDLAGFILSWNLGAERLFGYTANEAIGQNILFLYDAEESDDASIHDVFLQHGGREMEVRRRKKTGEIFWASLSLSTLFDEKSQPIGMIGYLSDITERKRSEEKINHLAYYDPLTDLPNRTLFKKLIDNTLQQSQRNEVAMSVMFIDLNRFKPINDTLGHRIGDLLLQQVAERFRSTLRENDVIARLGSDEFAVALHDIKQHFHTGLVAQKMLATLESVFQVDGHELRLGASIGISIYPQDGSDAEGLLQKADIAMFKAKRQSEKASGSYAFYDVEMNRMIAGRLYLESGLRRALQRDEFFLLYQPKVDIHSGQVLGAEALIRWAHPKDGIISPIEFISIAEETNLILQIDAWVLDTACAQARIWQDAGFAPFRIAVNVSAKEFTDSLAERVQQALHRHQISPLWLELEITESMLMQNAEGVVKIMSEITALGVKLALDDFGTGYSSLSYLKKFPIDTLKIDRSFIQGIPDDIDDCAIASAIISMAKQMKHRVIAEGVENREQFAFLQKMGCDEIQGYLFSRPLNVDVFTDLIAKKISLPTLIA</sequence>
<protein>
    <submittedName>
        <fullName evidence="5">EAL domain-containing protein</fullName>
    </submittedName>
</protein>
<comment type="caution">
    <text evidence="5">The sequence shown here is derived from an EMBL/GenBank/DDBJ whole genome shotgun (WGS) entry which is preliminary data.</text>
</comment>
<dbReference type="InterPro" id="IPR035919">
    <property type="entry name" value="EAL_sf"/>
</dbReference>
<dbReference type="NCBIfam" id="TIGR00229">
    <property type="entry name" value="sensory_box"/>
    <property type="match status" value="1"/>
</dbReference>
<dbReference type="InterPro" id="IPR052155">
    <property type="entry name" value="Biofilm_reg_signaling"/>
</dbReference>
<evidence type="ECO:0000313" key="6">
    <source>
        <dbReference type="Proteomes" id="UP000680158"/>
    </source>
</evidence>
<feature type="domain" description="EAL" evidence="3">
    <location>
        <begin position="417"/>
        <end position="670"/>
    </location>
</feature>
<dbReference type="InterPro" id="IPR001633">
    <property type="entry name" value="EAL_dom"/>
</dbReference>
<dbReference type="CDD" id="cd01948">
    <property type="entry name" value="EAL"/>
    <property type="match status" value="1"/>
</dbReference>
<dbReference type="Gene3D" id="3.20.20.450">
    <property type="entry name" value="EAL domain"/>
    <property type="match status" value="1"/>
</dbReference>
<dbReference type="AlphaFoldDB" id="A0A941DHM8"/>
<dbReference type="SUPFAM" id="SSF55785">
    <property type="entry name" value="PYP-like sensor domain (PAS domain)"/>
    <property type="match status" value="1"/>
</dbReference>
<dbReference type="Pfam" id="PF00563">
    <property type="entry name" value="EAL"/>
    <property type="match status" value="1"/>
</dbReference>
<gene>
    <name evidence="5" type="ORF">KDM92_16030</name>
</gene>
<dbReference type="SMART" id="SM00052">
    <property type="entry name" value="EAL"/>
    <property type="match status" value="1"/>
</dbReference>
<dbReference type="CDD" id="cd01949">
    <property type="entry name" value="GGDEF"/>
    <property type="match status" value="1"/>
</dbReference>
<dbReference type="Pfam" id="PF13426">
    <property type="entry name" value="PAS_9"/>
    <property type="match status" value="1"/>
</dbReference>
<dbReference type="SUPFAM" id="SSF55073">
    <property type="entry name" value="Nucleotide cyclase"/>
    <property type="match status" value="1"/>
</dbReference>
<dbReference type="SMART" id="SM00086">
    <property type="entry name" value="PAC"/>
    <property type="match status" value="1"/>
</dbReference>
<dbReference type="PANTHER" id="PTHR44757:SF2">
    <property type="entry name" value="BIOFILM ARCHITECTURE MAINTENANCE PROTEIN MBAA"/>
    <property type="match status" value="1"/>
</dbReference>
<dbReference type="Pfam" id="PF00990">
    <property type="entry name" value="GGDEF"/>
    <property type="match status" value="1"/>
</dbReference>
<evidence type="ECO:0000259" key="1">
    <source>
        <dbReference type="PROSITE" id="PS50112"/>
    </source>
</evidence>
<evidence type="ECO:0000259" key="2">
    <source>
        <dbReference type="PROSITE" id="PS50113"/>
    </source>
</evidence>
<dbReference type="PROSITE" id="PS50112">
    <property type="entry name" value="PAS"/>
    <property type="match status" value="1"/>
</dbReference>
<dbReference type="InterPro" id="IPR000014">
    <property type="entry name" value="PAS"/>
</dbReference>
<dbReference type="PROSITE" id="PS50113">
    <property type="entry name" value="PAC"/>
    <property type="match status" value="1"/>
</dbReference>
<proteinExistence type="predicted"/>
<dbReference type="InterPro" id="IPR035965">
    <property type="entry name" value="PAS-like_dom_sf"/>
</dbReference>
<feature type="domain" description="PAS" evidence="1">
    <location>
        <begin position="117"/>
        <end position="175"/>
    </location>
</feature>
<name>A0A941DHM8_9BURK</name>
<dbReference type="InterPro" id="IPR000160">
    <property type="entry name" value="GGDEF_dom"/>
</dbReference>
<accession>A0A941DHM8</accession>
<dbReference type="RefSeq" id="WP_212685435.1">
    <property type="nucleotide sequence ID" value="NZ_JAGSPM010000011.1"/>
</dbReference>
<dbReference type="PROSITE" id="PS50883">
    <property type="entry name" value="EAL"/>
    <property type="match status" value="1"/>
</dbReference>
<dbReference type="NCBIfam" id="TIGR00254">
    <property type="entry name" value="GGDEF"/>
    <property type="match status" value="1"/>
</dbReference>
<dbReference type="SMART" id="SM00267">
    <property type="entry name" value="GGDEF"/>
    <property type="match status" value="1"/>
</dbReference>